<dbReference type="Gene3D" id="3.30.70.360">
    <property type="match status" value="1"/>
</dbReference>
<feature type="binding site" evidence="3">
    <location>
        <position position="126"/>
    </location>
    <ligand>
        <name>Zn(2+)</name>
        <dbReference type="ChEBI" id="CHEBI:29105"/>
        <label>2</label>
    </ligand>
</feature>
<reference evidence="5 6" key="1">
    <citation type="submission" date="2016-10" db="EMBL/GenBank/DDBJ databases">
        <authorList>
            <person name="Varghese N."/>
            <person name="Submissions S."/>
        </authorList>
    </citation>
    <scope>NUCLEOTIDE SEQUENCE [LARGE SCALE GENOMIC DNA]</scope>
    <source>
        <strain evidence="5 6">DSM 21619</strain>
    </source>
</reference>
<dbReference type="PANTHER" id="PTHR32494:SF5">
    <property type="entry name" value="ALLANTOATE AMIDOHYDROLASE"/>
    <property type="match status" value="1"/>
</dbReference>
<proteinExistence type="inferred from homology"/>
<evidence type="ECO:0000256" key="3">
    <source>
        <dbReference type="PIRSR" id="PIRSR001235-1"/>
    </source>
</evidence>
<keyword evidence="3" id="KW-0862">Zinc</keyword>
<dbReference type="RefSeq" id="WP_093880228.1">
    <property type="nucleotide sequence ID" value="NZ_FOCD01000001.1"/>
</dbReference>
<feature type="binding site" evidence="3">
    <location>
        <position position="91"/>
    </location>
    <ligand>
        <name>Zn(2+)</name>
        <dbReference type="ChEBI" id="CHEBI:29105"/>
        <label>2</label>
    </ligand>
</feature>
<dbReference type="NCBIfam" id="NF006771">
    <property type="entry name" value="PRK09290.1-5"/>
    <property type="match status" value="1"/>
</dbReference>
<name>A0AAX2EEI5_9BACI</name>
<organism evidence="5 6">
    <name type="scientific">Terribacillus saccharophilus</name>
    <dbReference type="NCBI Taxonomy" id="361277"/>
    <lineage>
        <taxon>Bacteria</taxon>
        <taxon>Bacillati</taxon>
        <taxon>Bacillota</taxon>
        <taxon>Bacilli</taxon>
        <taxon>Bacillales</taxon>
        <taxon>Bacillaceae</taxon>
        <taxon>Terribacillus</taxon>
    </lineage>
</organism>
<feature type="domain" description="Peptidase M20 dimerisation" evidence="4">
    <location>
        <begin position="211"/>
        <end position="311"/>
    </location>
</feature>
<dbReference type="SUPFAM" id="SSF53187">
    <property type="entry name" value="Zn-dependent exopeptidases"/>
    <property type="match status" value="1"/>
</dbReference>
<keyword evidence="2" id="KW-0378">Hydrolase</keyword>
<feature type="binding site" evidence="3">
    <location>
        <position position="380"/>
    </location>
    <ligand>
        <name>Zn(2+)</name>
        <dbReference type="ChEBI" id="CHEBI:29105"/>
        <label>2</label>
    </ligand>
</feature>
<dbReference type="Pfam" id="PF07687">
    <property type="entry name" value="M20_dimer"/>
    <property type="match status" value="1"/>
</dbReference>
<dbReference type="InterPro" id="IPR011650">
    <property type="entry name" value="Peptidase_M20_dimer"/>
</dbReference>
<comment type="cofactor">
    <cofactor evidence="3">
        <name>Zn(2+)</name>
        <dbReference type="ChEBI" id="CHEBI:29105"/>
    </cofactor>
    <text evidence="3">Binds 2 Zn(2+) ions per subunit.</text>
</comment>
<feature type="binding site" evidence="3">
    <location>
        <position position="189"/>
    </location>
    <ligand>
        <name>Zn(2+)</name>
        <dbReference type="ChEBI" id="CHEBI:29105"/>
        <label>1</label>
    </ligand>
</feature>
<dbReference type="EMBL" id="FOCD01000001">
    <property type="protein sequence ID" value="SEM96510.1"/>
    <property type="molecule type" value="Genomic_DNA"/>
</dbReference>
<dbReference type="PANTHER" id="PTHR32494">
    <property type="entry name" value="ALLANTOATE DEIMINASE-RELATED"/>
    <property type="match status" value="1"/>
</dbReference>
<dbReference type="GO" id="GO:0016813">
    <property type="term" value="F:hydrolase activity, acting on carbon-nitrogen (but not peptide) bonds, in linear amidines"/>
    <property type="evidence" value="ECO:0007669"/>
    <property type="project" value="InterPro"/>
</dbReference>
<dbReference type="AlphaFoldDB" id="A0AAX2EEI5"/>
<dbReference type="SUPFAM" id="SSF55031">
    <property type="entry name" value="Bacterial exopeptidase dimerisation domain"/>
    <property type="match status" value="1"/>
</dbReference>
<dbReference type="PIRSF" id="PIRSF001235">
    <property type="entry name" value="Amidase_carbamoylase"/>
    <property type="match status" value="1"/>
</dbReference>
<dbReference type="CDD" id="cd03884">
    <property type="entry name" value="M20_bAS"/>
    <property type="match status" value="1"/>
</dbReference>
<keyword evidence="3" id="KW-0479">Metal-binding</keyword>
<dbReference type="Gene3D" id="3.40.630.10">
    <property type="entry name" value="Zn peptidases"/>
    <property type="match status" value="1"/>
</dbReference>
<dbReference type="GO" id="GO:0046872">
    <property type="term" value="F:metal ion binding"/>
    <property type="evidence" value="ECO:0007669"/>
    <property type="project" value="UniProtKB-KW"/>
</dbReference>
<evidence type="ECO:0000313" key="5">
    <source>
        <dbReference type="EMBL" id="SEM96510.1"/>
    </source>
</evidence>
<dbReference type="InterPro" id="IPR010158">
    <property type="entry name" value="Amidase_Cbmase"/>
</dbReference>
<protein>
    <submittedName>
        <fullName evidence="5">Allantoate deiminase</fullName>
    </submittedName>
</protein>
<accession>A0AAX2EEI5</accession>
<dbReference type="InterPro" id="IPR036264">
    <property type="entry name" value="Bact_exopeptidase_dim_dom"/>
</dbReference>
<evidence type="ECO:0000259" key="4">
    <source>
        <dbReference type="Pfam" id="PF07687"/>
    </source>
</evidence>
<dbReference type="NCBIfam" id="TIGR01879">
    <property type="entry name" value="hydantase"/>
    <property type="match status" value="1"/>
</dbReference>
<dbReference type="Pfam" id="PF01546">
    <property type="entry name" value="Peptidase_M20"/>
    <property type="match status" value="1"/>
</dbReference>
<evidence type="ECO:0000313" key="6">
    <source>
        <dbReference type="Proteomes" id="UP000199735"/>
    </source>
</evidence>
<sequence>MSKTKERIEQHIEALAQFTATPGSGTTRLTYSQEDLHARNYIKEQMKASGLNVTEDGFGNIFGKLEGTLKDAPSVMIGSHFDSVPNGGAYDGPAGVIAALEVAHLFHKNDLKPKYPLEIIALVEEEGSRFGGGLMGSRGITGVLSEADFNSLKDRDGVSTVEAMQKIGLDPALPKGRDSRTMKAFLELHIEQGPILEEKNIPIGIVDAIVGLTQYEVTVKGQAGHAGTTPMDRRSDALIAASKIISQLPELAVGEGNGTVLTVGRLNVFPNGANVIPDKVVFTVDLRSGKEEHVLNVIEKMKECINTHQESGIEILAEEQLYIQPKALNENIRALLEDKSAESNVSYCSINSGAGHDAMIFSDFTDVGMLFIPSKAGLSHCPEEWSDSEHIAKAAEIFYEAAKELTEVEEE</sequence>
<dbReference type="InterPro" id="IPR002933">
    <property type="entry name" value="Peptidase_M20"/>
</dbReference>
<feature type="binding site" evidence="3">
    <location>
        <position position="80"/>
    </location>
    <ligand>
        <name>Zn(2+)</name>
        <dbReference type="ChEBI" id="CHEBI:29105"/>
        <label>1</label>
    </ligand>
</feature>
<gene>
    <name evidence="5" type="ORF">SAMN04489762_1532</name>
</gene>
<comment type="caution">
    <text evidence="5">The sequence shown here is derived from an EMBL/GenBank/DDBJ whole genome shotgun (WGS) entry which is preliminary data.</text>
</comment>
<dbReference type="Proteomes" id="UP000199735">
    <property type="component" value="Unassembled WGS sequence"/>
</dbReference>
<comment type="similarity">
    <text evidence="1">Belongs to the peptidase M20 family.</text>
</comment>
<feature type="binding site" evidence="3">
    <location>
        <position position="91"/>
    </location>
    <ligand>
        <name>Zn(2+)</name>
        <dbReference type="ChEBI" id="CHEBI:29105"/>
        <label>1</label>
    </ligand>
</feature>
<evidence type="ECO:0000256" key="2">
    <source>
        <dbReference type="ARBA" id="ARBA00022801"/>
    </source>
</evidence>
<evidence type="ECO:0000256" key="1">
    <source>
        <dbReference type="ARBA" id="ARBA00006153"/>
    </source>
</evidence>